<name>A0A4R5KTD5_9BACL</name>
<accession>A0A4R5KTD5</accession>
<dbReference type="EMBL" id="SMRT01000003">
    <property type="protein sequence ID" value="TDF98926.1"/>
    <property type="molecule type" value="Genomic_DNA"/>
</dbReference>
<dbReference type="SUPFAM" id="SSF56059">
    <property type="entry name" value="Glutathione synthetase ATP-binding domain-like"/>
    <property type="match status" value="1"/>
</dbReference>
<evidence type="ECO:0000313" key="2">
    <source>
        <dbReference type="Proteomes" id="UP000295636"/>
    </source>
</evidence>
<gene>
    <name evidence="1" type="ORF">E1757_10500</name>
</gene>
<dbReference type="Gene3D" id="3.30.470.20">
    <property type="entry name" value="ATP-grasp fold, B domain"/>
    <property type="match status" value="1"/>
</dbReference>
<dbReference type="Proteomes" id="UP000295636">
    <property type="component" value="Unassembled WGS sequence"/>
</dbReference>
<protein>
    <submittedName>
        <fullName evidence="1">YheC/YheD family protein</fullName>
    </submittedName>
</protein>
<dbReference type="AlphaFoldDB" id="A0A4R5KTD5"/>
<dbReference type="OrthoDB" id="7869153at2"/>
<proteinExistence type="predicted"/>
<dbReference type="Pfam" id="PF14398">
    <property type="entry name" value="ATPgrasp_YheCD"/>
    <property type="match status" value="1"/>
</dbReference>
<reference evidence="1 2" key="1">
    <citation type="submission" date="2019-03" db="EMBL/GenBank/DDBJ databases">
        <title>This is whole genome sequence of Paenibacillus sp MS74 strain.</title>
        <authorList>
            <person name="Trinh H.N."/>
        </authorList>
    </citation>
    <scope>NUCLEOTIDE SEQUENCE [LARGE SCALE GENOMIC DNA]</scope>
    <source>
        <strain evidence="1 2">MS74</strain>
    </source>
</reference>
<dbReference type="InterPro" id="IPR026838">
    <property type="entry name" value="YheC/D"/>
</dbReference>
<sequence length="388" mass="44888">MDKEVTSHNRPLVGVIFGINSKTLKEMDSYPRLKEIAKANVEAKTTLIFFCSEDVDISKKRIKGTHYNFKTNRWEKKQFPFPDILYVRGGSGKEMDALLAEFDRLGIKRINPIYAFNKGDLYELLDQDENVRQYLPPTKNVQTMAQIRGMIREHGIVYVKARRGRKGTQVMRIEKLRHNGYLYSYSILGYLVRKRVNTMENLQKAIKSFFGSRPMIVQRAIDLVRASNNRLCDFRAELQRNKQGEIDIVGVCIRVGQQGSPITTHSSAYRYNRYIKKVFPHYTNEQIEELKENINRFLIDIYIGVEEVYGRFGEIGIDFGVDRKGKIWLIECNAQSAKVSIVKAYGEKARIAFLNPLEYAKAIYGQPRFRLCSTETSAMETSKMPRDS</sequence>
<organism evidence="1 2">
    <name type="scientific">Paenibacillus piri</name>
    <dbReference type="NCBI Taxonomy" id="2547395"/>
    <lineage>
        <taxon>Bacteria</taxon>
        <taxon>Bacillati</taxon>
        <taxon>Bacillota</taxon>
        <taxon>Bacilli</taxon>
        <taxon>Bacillales</taxon>
        <taxon>Paenibacillaceae</taxon>
        <taxon>Paenibacillus</taxon>
    </lineage>
</organism>
<keyword evidence="2" id="KW-1185">Reference proteome</keyword>
<evidence type="ECO:0000313" key="1">
    <source>
        <dbReference type="EMBL" id="TDF98926.1"/>
    </source>
</evidence>
<dbReference type="RefSeq" id="WP_133227466.1">
    <property type="nucleotide sequence ID" value="NZ_SMRT01000003.1"/>
</dbReference>
<comment type="caution">
    <text evidence="1">The sequence shown here is derived from an EMBL/GenBank/DDBJ whole genome shotgun (WGS) entry which is preliminary data.</text>
</comment>